<dbReference type="EMBL" id="KV429032">
    <property type="protein sequence ID" value="KZT75155.1"/>
    <property type="molecule type" value="Genomic_DNA"/>
</dbReference>
<evidence type="ECO:0000313" key="2">
    <source>
        <dbReference type="Proteomes" id="UP000076727"/>
    </source>
</evidence>
<evidence type="ECO:0000313" key="1">
    <source>
        <dbReference type="EMBL" id="KZT75155.1"/>
    </source>
</evidence>
<name>A0A165UMX4_9APHY</name>
<dbReference type="AlphaFoldDB" id="A0A165UMX4"/>
<dbReference type="Proteomes" id="UP000076727">
    <property type="component" value="Unassembled WGS sequence"/>
</dbReference>
<reference evidence="1 2" key="1">
    <citation type="journal article" date="2016" name="Mol. Biol. Evol.">
        <title>Comparative Genomics of Early-Diverging Mushroom-Forming Fungi Provides Insights into the Origins of Lignocellulose Decay Capabilities.</title>
        <authorList>
            <person name="Nagy L.G."/>
            <person name="Riley R."/>
            <person name="Tritt A."/>
            <person name="Adam C."/>
            <person name="Daum C."/>
            <person name="Floudas D."/>
            <person name="Sun H."/>
            <person name="Yadav J.S."/>
            <person name="Pangilinan J."/>
            <person name="Larsson K.H."/>
            <person name="Matsuura K."/>
            <person name="Barry K."/>
            <person name="Labutti K."/>
            <person name="Kuo R."/>
            <person name="Ohm R.A."/>
            <person name="Bhattacharya S.S."/>
            <person name="Shirouzu T."/>
            <person name="Yoshinaga Y."/>
            <person name="Martin F.M."/>
            <person name="Grigoriev I.V."/>
            <person name="Hibbett D.S."/>
        </authorList>
    </citation>
    <scope>NUCLEOTIDE SEQUENCE [LARGE SCALE GENOMIC DNA]</scope>
    <source>
        <strain evidence="1 2">L-15889</strain>
    </source>
</reference>
<keyword evidence="2" id="KW-1185">Reference proteome</keyword>
<protein>
    <submittedName>
        <fullName evidence="1">Uncharacterized protein</fullName>
    </submittedName>
</protein>
<proteinExistence type="predicted"/>
<sequence length="134" mass="15630">MLDKQTLFWTTFATLTTSSDQIHIHVQVRLSLHFIPLATTVYSDAMATYSFLKFDIETTNVERAKALRLLATIYRRQKLLRYATREPANSHLRRVHWQANSLPQDRNSKCTMNVCIRVCVTCTELRIINVWTLS</sequence>
<organism evidence="1 2">
    <name type="scientific">Daedalea quercina L-15889</name>
    <dbReference type="NCBI Taxonomy" id="1314783"/>
    <lineage>
        <taxon>Eukaryota</taxon>
        <taxon>Fungi</taxon>
        <taxon>Dikarya</taxon>
        <taxon>Basidiomycota</taxon>
        <taxon>Agaricomycotina</taxon>
        <taxon>Agaricomycetes</taxon>
        <taxon>Polyporales</taxon>
        <taxon>Fomitopsis</taxon>
    </lineage>
</organism>
<gene>
    <name evidence="1" type="ORF">DAEQUDRAFT_23483</name>
</gene>
<accession>A0A165UMX4</accession>